<protein>
    <submittedName>
        <fullName evidence="7">Cytochrome P450 monooxygenase</fullName>
    </submittedName>
</protein>
<proteinExistence type="inferred from homology"/>
<dbReference type="SUPFAM" id="SSF48264">
    <property type="entry name" value="Cytochrome P450"/>
    <property type="match status" value="1"/>
</dbReference>
<dbReference type="Gene3D" id="1.10.630.10">
    <property type="entry name" value="Cytochrome P450"/>
    <property type="match status" value="1"/>
</dbReference>
<keyword evidence="5" id="KW-0408">Iron</keyword>
<dbReference type="InterPro" id="IPR036396">
    <property type="entry name" value="Cyt_P450_sf"/>
</dbReference>
<dbReference type="PANTHER" id="PTHR46696">
    <property type="entry name" value="P450, PUTATIVE (EUROFUNG)-RELATED"/>
    <property type="match status" value="1"/>
</dbReference>
<dbReference type="PRINTS" id="PR00359">
    <property type="entry name" value="BP450"/>
</dbReference>
<evidence type="ECO:0000256" key="2">
    <source>
        <dbReference type="ARBA" id="ARBA00022617"/>
    </source>
</evidence>
<dbReference type="AlphaFoldDB" id="W5TTN3"/>
<evidence type="ECO:0000256" key="1">
    <source>
        <dbReference type="ARBA" id="ARBA00010617"/>
    </source>
</evidence>
<keyword evidence="3" id="KW-0479">Metal-binding</keyword>
<evidence type="ECO:0000256" key="3">
    <source>
        <dbReference type="ARBA" id="ARBA00022723"/>
    </source>
</evidence>
<dbReference type="RefSeq" id="WP_038555054.1">
    <property type="nucleotide sequence ID" value="NZ_CP006850.1"/>
</dbReference>
<dbReference type="KEGG" id="nno:NONO_c57780"/>
<dbReference type="PANTHER" id="PTHR46696:SF1">
    <property type="entry name" value="CYTOCHROME P450 YJIB-RELATED"/>
    <property type="match status" value="1"/>
</dbReference>
<dbReference type="GO" id="GO:0016705">
    <property type="term" value="F:oxidoreductase activity, acting on paired donors, with incorporation or reduction of molecular oxygen"/>
    <property type="evidence" value="ECO:0007669"/>
    <property type="project" value="InterPro"/>
</dbReference>
<dbReference type="InterPro" id="IPR002397">
    <property type="entry name" value="Cyt_P450_B"/>
</dbReference>
<sequence length="413" mass="44585">MTTSHAPQPFSGRPRTAIYTAAFAADARRAYREMRRRHPSLAEVELAPGTPATLVIGYDTAMRILDEAEHFPADPRRWQDRLPAASPVLSALGWRPNALRTEGSDHRRFRSAGSDALGAVDLPAMHNAVEEIAVTLVNEFCTVGAAELIGQYVYPLVCTTIEMMLGIDPDIGEQLAAGAALSFDTAADPDVATEIMVTALREQVRRTRADPGDDVTSRLLAHPAGLGDEELIEQIATLYTAAVEPQVHLIANALLLLVTDEPVGGGLRDGSLSTRDALDRVLFDNPPLANYCARYPRQPMLIDGVWLPADEPVLVSIAACNDDPKVRGGERNGNRSHLAFGAGRHRCPAQSAAYRIAEDAVDQLLDAVPDARLQGCPGELLWRPGPFHRSLTALPVEFQPAPPLNPVRVGYAG</sequence>
<accession>W5TTN3</accession>
<dbReference type="EMBL" id="CP006850">
    <property type="protein sequence ID" value="AHH20556.1"/>
    <property type="molecule type" value="Genomic_DNA"/>
</dbReference>
<reference evidence="7 8" key="1">
    <citation type="journal article" date="2014" name="Appl. Environ. Microbiol.">
        <title>Insights into the Microbial Degradation of Rubber and Gutta-Percha by Analysis of the Complete Genome of Nocardia nova SH22a.</title>
        <authorList>
            <person name="Luo Q."/>
            <person name="Hiessl S."/>
            <person name="Poehlein A."/>
            <person name="Daniel R."/>
            <person name="Steinbuchel A."/>
        </authorList>
    </citation>
    <scope>NUCLEOTIDE SEQUENCE [LARGE SCALE GENOMIC DNA]</scope>
    <source>
        <strain evidence="7">SH22a</strain>
    </source>
</reference>
<comment type="similarity">
    <text evidence="1">Belongs to the cytochrome P450 family.</text>
</comment>
<keyword evidence="6 7" id="KW-0503">Monooxygenase</keyword>
<gene>
    <name evidence="7" type="ORF">NONO_c57780</name>
</gene>
<dbReference type="STRING" id="1415166.NONO_c57780"/>
<keyword evidence="8" id="KW-1185">Reference proteome</keyword>
<keyword evidence="2" id="KW-0349">Heme</keyword>
<dbReference type="PATRIC" id="fig|1415166.3.peg.5953"/>
<dbReference type="eggNOG" id="COG2124">
    <property type="taxonomic scope" value="Bacteria"/>
</dbReference>
<keyword evidence="4" id="KW-0560">Oxidoreductase</keyword>
<dbReference type="HOGENOM" id="CLU_033716_1_2_11"/>
<dbReference type="GO" id="GO:0004497">
    <property type="term" value="F:monooxygenase activity"/>
    <property type="evidence" value="ECO:0007669"/>
    <property type="project" value="UniProtKB-KW"/>
</dbReference>
<organism evidence="7 8">
    <name type="scientific">Nocardia nova SH22a</name>
    <dbReference type="NCBI Taxonomy" id="1415166"/>
    <lineage>
        <taxon>Bacteria</taxon>
        <taxon>Bacillati</taxon>
        <taxon>Actinomycetota</taxon>
        <taxon>Actinomycetes</taxon>
        <taxon>Mycobacteriales</taxon>
        <taxon>Nocardiaceae</taxon>
        <taxon>Nocardia</taxon>
    </lineage>
</organism>
<evidence type="ECO:0000256" key="4">
    <source>
        <dbReference type="ARBA" id="ARBA00023002"/>
    </source>
</evidence>
<dbReference type="GO" id="GO:0020037">
    <property type="term" value="F:heme binding"/>
    <property type="evidence" value="ECO:0007669"/>
    <property type="project" value="InterPro"/>
</dbReference>
<dbReference type="Proteomes" id="UP000019150">
    <property type="component" value="Chromosome"/>
</dbReference>
<evidence type="ECO:0000313" key="8">
    <source>
        <dbReference type="Proteomes" id="UP000019150"/>
    </source>
</evidence>
<dbReference type="PROSITE" id="PS00086">
    <property type="entry name" value="CYTOCHROME_P450"/>
    <property type="match status" value="1"/>
</dbReference>
<dbReference type="InterPro" id="IPR017972">
    <property type="entry name" value="Cyt_P450_CS"/>
</dbReference>
<evidence type="ECO:0000256" key="5">
    <source>
        <dbReference type="ARBA" id="ARBA00023004"/>
    </source>
</evidence>
<evidence type="ECO:0000313" key="7">
    <source>
        <dbReference type="EMBL" id="AHH20556.1"/>
    </source>
</evidence>
<dbReference type="GO" id="GO:0005506">
    <property type="term" value="F:iron ion binding"/>
    <property type="evidence" value="ECO:0007669"/>
    <property type="project" value="InterPro"/>
</dbReference>
<evidence type="ECO:0000256" key="6">
    <source>
        <dbReference type="ARBA" id="ARBA00023033"/>
    </source>
</evidence>
<name>W5TTN3_9NOCA</name>